<accession>R9PN24</accession>
<dbReference type="STRING" id="1331007.AALB_2758"/>
<dbReference type="PANTHER" id="PTHR30244">
    <property type="entry name" value="TRANSAMINASE"/>
    <property type="match status" value="1"/>
</dbReference>
<keyword evidence="6" id="KW-0808">Transferase</keyword>
<dbReference type="EMBL" id="BARX01000019">
    <property type="protein sequence ID" value="GAD02678.1"/>
    <property type="molecule type" value="Genomic_DNA"/>
</dbReference>
<dbReference type="PIRSF" id="PIRSF000390">
    <property type="entry name" value="PLP_StrS"/>
    <property type="match status" value="1"/>
</dbReference>
<dbReference type="Gene3D" id="3.90.1150.10">
    <property type="entry name" value="Aspartate Aminotransferase, domain 1"/>
    <property type="match status" value="1"/>
</dbReference>
<keyword evidence="7" id="KW-1185">Reference proteome</keyword>
<dbReference type="Gene3D" id="3.40.640.10">
    <property type="entry name" value="Type I PLP-dependent aspartate aminotransferase-like (Major domain)"/>
    <property type="match status" value="1"/>
</dbReference>
<feature type="active site" description="Proton acceptor" evidence="3">
    <location>
        <position position="191"/>
    </location>
</feature>
<dbReference type="CDD" id="cd00616">
    <property type="entry name" value="AHBA_syn"/>
    <property type="match status" value="1"/>
</dbReference>
<evidence type="ECO:0000313" key="7">
    <source>
        <dbReference type="Proteomes" id="UP000014461"/>
    </source>
</evidence>
<dbReference type="InterPro" id="IPR015421">
    <property type="entry name" value="PyrdxlP-dep_Trfase_major"/>
</dbReference>
<dbReference type="InterPro" id="IPR015424">
    <property type="entry name" value="PyrdxlP-dep_Trfase"/>
</dbReference>
<dbReference type="SUPFAM" id="SSF53383">
    <property type="entry name" value="PLP-dependent transferases"/>
    <property type="match status" value="1"/>
</dbReference>
<comment type="caution">
    <text evidence="6">The sequence shown here is derived from an EMBL/GenBank/DDBJ whole genome shotgun (WGS) entry which is preliminary data.</text>
</comment>
<dbReference type="RefSeq" id="WP_016402445.1">
    <property type="nucleotide sequence ID" value="NZ_BARX01000019.1"/>
</dbReference>
<evidence type="ECO:0000313" key="6">
    <source>
        <dbReference type="EMBL" id="GAD02678.1"/>
    </source>
</evidence>
<dbReference type="GO" id="GO:0030170">
    <property type="term" value="F:pyridoxal phosphate binding"/>
    <property type="evidence" value="ECO:0007669"/>
    <property type="project" value="TreeGrafter"/>
</dbReference>
<dbReference type="Proteomes" id="UP000014461">
    <property type="component" value="Unassembled WGS sequence"/>
</dbReference>
<organism evidence="6 7">
    <name type="scientific">Agarivorans albus MKT 106</name>
    <dbReference type="NCBI Taxonomy" id="1331007"/>
    <lineage>
        <taxon>Bacteria</taxon>
        <taxon>Pseudomonadati</taxon>
        <taxon>Pseudomonadota</taxon>
        <taxon>Gammaproteobacteria</taxon>
        <taxon>Alteromonadales</taxon>
        <taxon>Alteromonadaceae</taxon>
        <taxon>Agarivorans</taxon>
    </lineage>
</organism>
<keyword evidence="1 4" id="KW-0663">Pyridoxal phosphate</keyword>
<dbReference type="OrthoDB" id="9804264at2"/>
<dbReference type="InterPro" id="IPR015422">
    <property type="entry name" value="PyrdxlP-dep_Trfase_small"/>
</dbReference>
<keyword evidence="6" id="KW-0032">Aminotransferase</keyword>
<dbReference type="InterPro" id="IPR020026">
    <property type="entry name" value="PseC"/>
</dbReference>
<dbReference type="NCBIfam" id="TIGR03588">
    <property type="entry name" value="PseC"/>
    <property type="match status" value="1"/>
</dbReference>
<dbReference type="GO" id="GO:0000271">
    <property type="term" value="P:polysaccharide biosynthetic process"/>
    <property type="evidence" value="ECO:0007669"/>
    <property type="project" value="TreeGrafter"/>
</dbReference>
<protein>
    <submittedName>
        <fullName evidence="6">Legionaminic acid biosynthesis aminotransferase PglE</fullName>
    </submittedName>
</protein>
<reference evidence="6" key="1">
    <citation type="journal article" date="2013" name="Genome Announc.">
        <title>Draft Genome Sequence of Agarivorans albus Strain MKT 106T, an Agarolytic Marine Bacterium.</title>
        <authorList>
            <person name="Yasuike M."/>
            <person name="Nakamura Y."/>
            <person name="Kai W."/>
            <person name="Fujiwara A."/>
            <person name="Fukui Y."/>
            <person name="Satomi M."/>
            <person name="Sano M."/>
        </authorList>
    </citation>
    <scope>NUCLEOTIDE SEQUENCE [LARGE SCALE GENOMIC DNA]</scope>
</reference>
<evidence type="ECO:0000256" key="2">
    <source>
        <dbReference type="ARBA" id="ARBA00037999"/>
    </source>
</evidence>
<dbReference type="GO" id="GO:0008483">
    <property type="term" value="F:transaminase activity"/>
    <property type="evidence" value="ECO:0007669"/>
    <property type="project" value="UniProtKB-KW"/>
</dbReference>
<comment type="similarity">
    <text evidence="2 5">Belongs to the DegT/DnrJ/EryC1 family.</text>
</comment>
<evidence type="ECO:0000256" key="1">
    <source>
        <dbReference type="ARBA" id="ARBA00022898"/>
    </source>
</evidence>
<dbReference type="PANTHER" id="PTHR30244:SF34">
    <property type="entry name" value="DTDP-4-AMINO-4,6-DIDEOXYGALACTOSE TRANSAMINASE"/>
    <property type="match status" value="1"/>
</dbReference>
<gene>
    <name evidence="6" type="ORF">AALB_2758</name>
</gene>
<evidence type="ECO:0000256" key="5">
    <source>
        <dbReference type="RuleBase" id="RU004508"/>
    </source>
</evidence>
<sequence length="385" mass="42258">MSSPIHYGKQQIDQDDVKAVVDTLNSAFLTQGPQVAQFEQALANYVGSTHAIACSNGTAALHLACLALGIGQGDTVWTSAISFVASANCALYCGASIRFIDIDPNTGNISLKALAAKLHQSHKTNTLPKAIVVVHLAGNSCDMQAIYKLCNPLGIKLIEDSCHALGASYQGAKIGSGKYSDCCVFSFHPVKSITSAEGGMITANDANLANRLKQLASHGITKDPQELTVSGQPQWYYEQQSLGYNYRLSDLQAALGLSQLAKLDTFIERRQQIFNIYQEAFSAHNLSLLEQNKEGESAHHLVVLLIPNNQRDTVYRQLADINIHCQLHYIPIYRQPYHRISNAEIEKFAGAEQYFKSALSLPVYPDLSHQQQQRVINSLLEIINE</sequence>
<dbReference type="AlphaFoldDB" id="R9PN24"/>
<evidence type="ECO:0000256" key="4">
    <source>
        <dbReference type="PIRSR" id="PIRSR000390-2"/>
    </source>
</evidence>
<evidence type="ECO:0000256" key="3">
    <source>
        <dbReference type="PIRSR" id="PIRSR000390-1"/>
    </source>
</evidence>
<proteinExistence type="inferred from homology"/>
<dbReference type="Pfam" id="PF01041">
    <property type="entry name" value="DegT_DnrJ_EryC1"/>
    <property type="match status" value="1"/>
</dbReference>
<name>R9PN24_AGAAL</name>
<dbReference type="InterPro" id="IPR000653">
    <property type="entry name" value="DegT/StrS_aminotransferase"/>
</dbReference>
<feature type="modified residue" description="N6-(pyridoxal phosphate)lysine" evidence="4">
    <location>
        <position position="191"/>
    </location>
</feature>